<keyword evidence="4 6" id="KW-1133">Transmembrane helix</keyword>
<dbReference type="Proteomes" id="UP000298653">
    <property type="component" value="Chromosome"/>
</dbReference>
<dbReference type="InterPro" id="IPR029151">
    <property type="entry name" value="Sensor-like_sf"/>
</dbReference>
<feature type="transmembrane region" description="Helical" evidence="6">
    <location>
        <begin position="12"/>
        <end position="29"/>
    </location>
</feature>
<dbReference type="Gene3D" id="3.30.70.270">
    <property type="match status" value="1"/>
</dbReference>
<evidence type="ECO:0000256" key="6">
    <source>
        <dbReference type="SAM" id="Phobius"/>
    </source>
</evidence>
<dbReference type="GO" id="GO:0005886">
    <property type="term" value="C:plasma membrane"/>
    <property type="evidence" value="ECO:0007669"/>
    <property type="project" value="UniProtKB-SubCell"/>
</dbReference>
<organism evidence="8 9">
    <name type="scientific">Anaerostipes rhamnosivorans</name>
    <dbReference type="NCBI Taxonomy" id="1229621"/>
    <lineage>
        <taxon>Bacteria</taxon>
        <taxon>Bacillati</taxon>
        <taxon>Bacillota</taxon>
        <taxon>Clostridia</taxon>
        <taxon>Lachnospirales</taxon>
        <taxon>Lachnospiraceae</taxon>
        <taxon>Anaerostipes</taxon>
    </lineage>
</organism>
<evidence type="ECO:0000313" key="9">
    <source>
        <dbReference type="Proteomes" id="UP000298653"/>
    </source>
</evidence>
<dbReference type="EMBL" id="CP040058">
    <property type="protein sequence ID" value="QCP33609.1"/>
    <property type="molecule type" value="Genomic_DNA"/>
</dbReference>
<dbReference type="GO" id="GO:0052621">
    <property type="term" value="F:diguanylate cyclase activity"/>
    <property type="evidence" value="ECO:0007669"/>
    <property type="project" value="TreeGrafter"/>
</dbReference>
<dbReference type="KEGG" id="arf:AR1Y2_0155"/>
<evidence type="ECO:0000256" key="4">
    <source>
        <dbReference type="ARBA" id="ARBA00022989"/>
    </source>
</evidence>
<dbReference type="Pfam" id="PF02743">
    <property type="entry name" value="dCache_1"/>
    <property type="match status" value="1"/>
</dbReference>
<dbReference type="SUPFAM" id="SSF103190">
    <property type="entry name" value="Sensory domain-like"/>
    <property type="match status" value="1"/>
</dbReference>
<dbReference type="CDD" id="cd01949">
    <property type="entry name" value="GGDEF"/>
    <property type="match status" value="1"/>
</dbReference>
<dbReference type="Gene3D" id="3.30.450.20">
    <property type="entry name" value="PAS domain"/>
    <property type="match status" value="1"/>
</dbReference>
<keyword evidence="3 6" id="KW-0812">Transmembrane</keyword>
<dbReference type="Pfam" id="PF00990">
    <property type="entry name" value="GGDEF"/>
    <property type="match status" value="1"/>
</dbReference>
<feature type="transmembrane region" description="Helical" evidence="6">
    <location>
        <begin position="300"/>
        <end position="322"/>
    </location>
</feature>
<feature type="domain" description="GGDEF" evidence="7">
    <location>
        <begin position="502"/>
        <end position="634"/>
    </location>
</feature>
<name>A0A4P8IEL0_9FIRM</name>
<protein>
    <submittedName>
        <fullName evidence="8">GGDEF domain-like protein</fullName>
    </submittedName>
</protein>
<reference evidence="8 9" key="1">
    <citation type="submission" date="2019-05" db="EMBL/GenBank/DDBJ databases">
        <title>Complete genome sequencing of Anaerostipes rhamnosivorans.</title>
        <authorList>
            <person name="Bui T.P.N."/>
            <person name="de Vos W.M."/>
        </authorList>
    </citation>
    <scope>NUCLEOTIDE SEQUENCE [LARGE SCALE GENOMIC DNA]</scope>
    <source>
        <strain evidence="8 9">1y2</strain>
    </source>
</reference>
<dbReference type="InterPro" id="IPR029787">
    <property type="entry name" value="Nucleotide_cyclase"/>
</dbReference>
<gene>
    <name evidence="8" type="ORF">AR1Y2_0155</name>
</gene>
<keyword evidence="9" id="KW-1185">Reference proteome</keyword>
<dbReference type="PANTHER" id="PTHR45138:SF9">
    <property type="entry name" value="DIGUANYLATE CYCLASE DGCM-RELATED"/>
    <property type="match status" value="1"/>
</dbReference>
<keyword evidence="2" id="KW-1003">Cell membrane</keyword>
<evidence type="ECO:0000256" key="2">
    <source>
        <dbReference type="ARBA" id="ARBA00022475"/>
    </source>
</evidence>
<proteinExistence type="predicted"/>
<dbReference type="InterPro" id="IPR043128">
    <property type="entry name" value="Rev_trsase/Diguanyl_cyclase"/>
</dbReference>
<dbReference type="InterPro" id="IPR050469">
    <property type="entry name" value="Diguanylate_Cyclase"/>
</dbReference>
<dbReference type="OrthoDB" id="9759607at2"/>
<dbReference type="PROSITE" id="PS50887">
    <property type="entry name" value="GGDEF"/>
    <property type="match status" value="1"/>
</dbReference>
<dbReference type="PANTHER" id="PTHR45138">
    <property type="entry name" value="REGULATORY COMPONENTS OF SENSORY TRANSDUCTION SYSTEM"/>
    <property type="match status" value="1"/>
</dbReference>
<evidence type="ECO:0000256" key="5">
    <source>
        <dbReference type="ARBA" id="ARBA00023136"/>
    </source>
</evidence>
<dbReference type="InterPro" id="IPR000160">
    <property type="entry name" value="GGDEF_dom"/>
</dbReference>
<sequence>MKNTKLLKTNAAVSIILIIGFLLTSIFSYKANYKASLDNIEQVSALTSEGIYYQMRALFAKPVDVSLTMAHDSLLTEHLSEEASRTGSSYEKRTREYLRAYQEKYHYDSVFLVSAASRHYYNFNGLDRTLYKSDPEDQWYYDVLESKREYTLKVDNDQVKGADNKITVFINCKIKDISGNVIGVVGVGMRVDSLKKILQKYEKESDMEAYFIDDEGMIQISTAYTGYEKKDWFKECGDEVNRKEILSWKKENSDLNIWTGQSTDGSGKSFISTRYIPELSWHLIIEQKTGRLIDDMKQEIYRSVLMIVLIILAVLFIITSVIKNFNKQLTHLMNEKQTLFKNVTEQLYENIYELNISKNCPAGKSTERYFESLGAGDIPYDQGLRVIAEKQIKEEFREGYVNTFTPENVLREYGKGNYHLQYDFMISEDGSQYYWMRIDAYTFLSSEDRCIHMFTYRKNIDEDKRRALQMTKMAETDEMTGFHTRKATERCIEKLLTQNKDAKYSFFIFDIDNFKQANDQYGHVFGDMAIKEFTTVIRRHFRENDILGRIGGDEFAAFIPVEDMGSVEAKAENIAADLDRTFTDGVSSWKMSVSIGISIAPRDGMDFVSLYKNADAALYETKQRGKNGYTIYRE</sequence>
<dbReference type="NCBIfam" id="TIGR00254">
    <property type="entry name" value="GGDEF"/>
    <property type="match status" value="1"/>
</dbReference>
<evidence type="ECO:0000259" key="7">
    <source>
        <dbReference type="PROSITE" id="PS50887"/>
    </source>
</evidence>
<comment type="subcellular location">
    <subcellularLocation>
        <location evidence="1">Cell membrane</location>
        <topology evidence="1">Multi-pass membrane protein</topology>
    </subcellularLocation>
</comment>
<evidence type="ECO:0000256" key="3">
    <source>
        <dbReference type="ARBA" id="ARBA00022692"/>
    </source>
</evidence>
<dbReference type="RefSeq" id="WP_137327259.1">
    <property type="nucleotide sequence ID" value="NZ_CP040058.1"/>
</dbReference>
<dbReference type="AlphaFoldDB" id="A0A4P8IEL0"/>
<dbReference type="InterPro" id="IPR033479">
    <property type="entry name" value="dCache_1"/>
</dbReference>
<accession>A0A4P8IEL0</accession>
<keyword evidence="5 6" id="KW-0472">Membrane</keyword>
<evidence type="ECO:0000313" key="8">
    <source>
        <dbReference type="EMBL" id="QCP33609.1"/>
    </source>
</evidence>
<dbReference type="SMART" id="SM00267">
    <property type="entry name" value="GGDEF"/>
    <property type="match status" value="1"/>
</dbReference>
<dbReference type="SUPFAM" id="SSF55073">
    <property type="entry name" value="Nucleotide cyclase"/>
    <property type="match status" value="1"/>
</dbReference>
<evidence type="ECO:0000256" key="1">
    <source>
        <dbReference type="ARBA" id="ARBA00004651"/>
    </source>
</evidence>